<comment type="similarity">
    <text evidence="2 4">Belongs to the GerABKA family.</text>
</comment>
<keyword evidence="7" id="KW-1185">Reference proteome</keyword>
<gene>
    <name evidence="6" type="ORF">FN924_00130</name>
</gene>
<dbReference type="InterPro" id="IPR050768">
    <property type="entry name" value="UPF0353/GerABKA_families"/>
</dbReference>
<evidence type="ECO:0000313" key="6">
    <source>
        <dbReference type="EMBL" id="QDP42031.1"/>
    </source>
</evidence>
<evidence type="ECO:0000256" key="2">
    <source>
        <dbReference type="ARBA" id="ARBA00005278"/>
    </source>
</evidence>
<evidence type="ECO:0000256" key="1">
    <source>
        <dbReference type="ARBA" id="ARBA00004141"/>
    </source>
</evidence>
<feature type="transmembrane region" description="Helical" evidence="5">
    <location>
        <begin position="365"/>
        <end position="384"/>
    </location>
</feature>
<dbReference type="EMBL" id="CP041666">
    <property type="protein sequence ID" value="QDP42031.1"/>
    <property type="molecule type" value="Genomic_DNA"/>
</dbReference>
<dbReference type="GO" id="GO:0009847">
    <property type="term" value="P:spore germination"/>
    <property type="evidence" value="ECO:0007669"/>
    <property type="project" value="UniProtKB-UniRule"/>
</dbReference>
<proteinExistence type="inferred from homology"/>
<dbReference type="GO" id="GO:0005886">
    <property type="term" value="C:plasma membrane"/>
    <property type="evidence" value="ECO:0007669"/>
    <property type="project" value="UniProtKB-SubCell"/>
</dbReference>
<protein>
    <submittedName>
        <fullName evidence="6">Spore germination protein</fullName>
    </submittedName>
</protein>
<dbReference type="AlphaFoldDB" id="A0A516KKW1"/>
<accession>A0A516KKW1</accession>
<feature type="transmembrane region" description="Helical" evidence="5">
    <location>
        <begin position="390"/>
        <end position="412"/>
    </location>
</feature>
<dbReference type="PANTHER" id="PTHR22550:SF5">
    <property type="entry name" value="LEUCINE ZIPPER PROTEIN 4"/>
    <property type="match status" value="1"/>
</dbReference>
<keyword evidence="5" id="KW-1133">Transmembrane helix</keyword>
<organism evidence="6 7">
    <name type="scientific">Radiobacillus deserti</name>
    <dbReference type="NCBI Taxonomy" id="2594883"/>
    <lineage>
        <taxon>Bacteria</taxon>
        <taxon>Bacillati</taxon>
        <taxon>Bacillota</taxon>
        <taxon>Bacilli</taxon>
        <taxon>Bacillales</taxon>
        <taxon>Bacillaceae</taxon>
        <taxon>Radiobacillus</taxon>
    </lineage>
</organism>
<dbReference type="KEGG" id="aqt:FN924_00130"/>
<evidence type="ECO:0000256" key="5">
    <source>
        <dbReference type="SAM" id="Phobius"/>
    </source>
</evidence>
<evidence type="ECO:0000256" key="4">
    <source>
        <dbReference type="PIRNR" id="PIRNR005690"/>
    </source>
</evidence>
<dbReference type="Pfam" id="PF03323">
    <property type="entry name" value="GerA"/>
    <property type="match status" value="1"/>
</dbReference>
<dbReference type="Proteomes" id="UP000315215">
    <property type="component" value="Chromosome"/>
</dbReference>
<dbReference type="PANTHER" id="PTHR22550">
    <property type="entry name" value="SPORE GERMINATION PROTEIN"/>
    <property type="match status" value="1"/>
</dbReference>
<evidence type="ECO:0000313" key="7">
    <source>
        <dbReference type="Proteomes" id="UP000315215"/>
    </source>
</evidence>
<sequence>MRNRVVRRSKSVQQAGQKQSTKLYQDYLQNTDHIKQLFSYGVNRDFTFREITAKGLQKKVTLFFYGSIVDSTKIDQGIIRPLLEQDGQKLESVITLEQMKCLEDFESVTENINSGKAVLIVEQSNVAYGIDVSNFQHRSIGKAENEGVIKGPKEAFTESANVNLSLIRKRFHDKQLIAEGIEVGERSKQQVTLLYIGDVINKETLQNIRKRLKAINTDNVRNVELLEQHIEERPYSIFPSLLYTERPDRAAAYIEDGFFVILMDNSSSCLILPATFWSFIHSPEDRYLSFMFGNFSRLVRLLAFFTAMFVSAFYIAITNYHSEMIPPDLLLAITSARERVPFPLVIEVLIMEAAFELIREAGIRIPSPLGPTIGIVGALILGQAAVQANIVSPIVVIIVALSGLSSFAVANIDMNYTVRISRYLFMLAASFFGIFSLTAAFLLWIMYLVSIKSFGVSFLAPMSPNYQSSEDTIFRKLLKNEKYRPGQLEPQDMKKKQEGRD</sequence>
<dbReference type="InterPro" id="IPR004995">
    <property type="entry name" value="Spore_Ger"/>
</dbReference>
<name>A0A516KKW1_9BACI</name>
<evidence type="ECO:0000256" key="3">
    <source>
        <dbReference type="ARBA" id="ARBA00023136"/>
    </source>
</evidence>
<feature type="transmembrane region" description="Helical" evidence="5">
    <location>
        <begin position="298"/>
        <end position="320"/>
    </location>
</feature>
<keyword evidence="3 4" id="KW-0472">Membrane</keyword>
<feature type="transmembrane region" description="Helical" evidence="5">
    <location>
        <begin position="424"/>
        <end position="449"/>
    </location>
</feature>
<reference evidence="6 7" key="1">
    <citation type="submission" date="2019-07" db="EMBL/GenBank/DDBJ databases">
        <authorList>
            <person name="Li J."/>
        </authorList>
    </citation>
    <scope>NUCLEOTIDE SEQUENCE [LARGE SCALE GENOMIC DNA]</scope>
    <source>
        <strain evidence="6 7">TKL69</strain>
    </source>
</reference>
<comment type="subcellular location">
    <subcellularLocation>
        <location evidence="4">Cell membrane</location>
    </subcellularLocation>
    <subcellularLocation>
        <location evidence="1">Membrane</location>
        <topology evidence="1">Multi-pass membrane protein</topology>
    </subcellularLocation>
</comment>
<keyword evidence="5" id="KW-0812">Transmembrane</keyword>
<dbReference type="OrthoDB" id="9772630at2"/>
<dbReference type="PIRSF" id="PIRSF005690">
    <property type="entry name" value="GerBA"/>
    <property type="match status" value="1"/>
</dbReference>